<evidence type="ECO:0000313" key="5">
    <source>
        <dbReference type="EMBL" id="KKN49046.1"/>
    </source>
</evidence>
<evidence type="ECO:0000256" key="3">
    <source>
        <dbReference type="SAM" id="MobiDB-lite"/>
    </source>
</evidence>
<proteinExistence type="predicted"/>
<comment type="subcellular location">
    <subcellularLocation>
        <location evidence="1">Virion</location>
    </subcellularLocation>
</comment>
<evidence type="ECO:0000259" key="4">
    <source>
        <dbReference type="Pfam" id="PF05065"/>
    </source>
</evidence>
<dbReference type="Gene3D" id="3.30.2400.10">
    <property type="entry name" value="Major capsid protein gp5"/>
    <property type="match status" value="1"/>
</dbReference>
<evidence type="ECO:0000256" key="2">
    <source>
        <dbReference type="ARBA" id="ARBA00022844"/>
    </source>
</evidence>
<dbReference type="EMBL" id="LAZR01001188">
    <property type="protein sequence ID" value="KKN49046.1"/>
    <property type="molecule type" value="Genomic_DNA"/>
</dbReference>
<feature type="region of interest" description="Disordered" evidence="3">
    <location>
        <begin position="63"/>
        <end position="95"/>
    </location>
</feature>
<sequence length="443" mass="48416">MKTIAQYRTEIEAIDHELGNMREVLIQEDRNATAEERARGRQLVSDIEELEDIISAAALENKTRERVASPTQETAAVKPDPEENPEKRAQEDRETFSTFGEQMQAVMLAGMPEGRVDPRLRNTRAVLGMSEGIPSDGGFLVQTDFSTTLMKQIWDNGEIAGRCKRIPISGRANSIKINGVDETSRVNGSRMGGIQAYWQSEASEKTKSKPKFRQITLDLNKLVGLCYATDELLDDAAALSSIIQDGFRDEFNFKIQDGIINGLGAGQLLGILNAGSLVSVTKETGQAPSTVVTENIVKMYSRLFAASRGTALWLVNQNVEPQLFTMSIAVGAGGSSVYLPPGGLSASPYGTLMGIPVRAIEQCQSIGTKGDIYLADFSNGYLLAEKGGLKSDFSIHVRFIFDEGTFRFVLRIDGQPVRQTVLTPYKGGANFTQSHFVALDDRS</sequence>
<evidence type="ECO:0000256" key="1">
    <source>
        <dbReference type="ARBA" id="ARBA00004328"/>
    </source>
</evidence>
<dbReference type="Pfam" id="PF05065">
    <property type="entry name" value="Phage_capsid"/>
    <property type="match status" value="1"/>
</dbReference>
<keyword evidence="2" id="KW-0946">Virion</keyword>
<dbReference type="NCBIfam" id="TIGR01554">
    <property type="entry name" value="major_cap_HK97"/>
    <property type="match status" value="1"/>
</dbReference>
<dbReference type="InterPro" id="IPR054612">
    <property type="entry name" value="Phage_capsid-like_C"/>
</dbReference>
<feature type="domain" description="Phage capsid-like C-terminal" evidence="4">
    <location>
        <begin position="137"/>
        <end position="424"/>
    </location>
</feature>
<reference evidence="5" key="1">
    <citation type="journal article" date="2015" name="Nature">
        <title>Complex archaea that bridge the gap between prokaryotes and eukaryotes.</title>
        <authorList>
            <person name="Spang A."/>
            <person name="Saw J.H."/>
            <person name="Jorgensen S.L."/>
            <person name="Zaremba-Niedzwiedzka K."/>
            <person name="Martijn J."/>
            <person name="Lind A.E."/>
            <person name="van Eijk R."/>
            <person name="Schleper C."/>
            <person name="Guy L."/>
            <person name="Ettema T.J."/>
        </authorList>
    </citation>
    <scope>NUCLEOTIDE SEQUENCE</scope>
</reference>
<dbReference type="SUPFAM" id="SSF56563">
    <property type="entry name" value="Major capsid protein gp5"/>
    <property type="match status" value="1"/>
</dbReference>
<gene>
    <name evidence="5" type="ORF">LCGC14_0646880</name>
</gene>
<dbReference type="AlphaFoldDB" id="A0A0F9TJ76"/>
<dbReference type="InterPro" id="IPR024455">
    <property type="entry name" value="Phage_capsid"/>
</dbReference>
<name>A0A0F9TJ76_9ZZZZ</name>
<accession>A0A0F9TJ76</accession>
<protein>
    <recommendedName>
        <fullName evidence="4">Phage capsid-like C-terminal domain-containing protein</fullName>
    </recommendedName>
</protein>
<feature type="compositionally biased region" description="Basic and acidic residues" evidence="3">
    <location>
        <begin position="79"/>
        <end position="95"/>
    </location>
</feature>
<dbReference type="GO" id="GO:0044423">
    <property type="term" value="C:virion component"/>
    <property type="evidence" value="ECO:0007669"/>
    <property type="project" value="UniProtKB-KW"/>
</dbReference>
<comment type="caution">
    <text evidence="5">The sequence shown here is derived from an EMBL/GenBank/DDBJ whole genome shotgun (WGS) entry which is preliminary data.</text>
</comment>
<organism evidence="5">
    <name type="scientific">marine sediment metagenome</name>
    <dbReference type="NCBI Taxonomy" id="412755"/>
    <lineage>
        <taxon>unclassified sequences</taxon>
        <taxon>metagenomes</taxon>
        <taxon>ecological metagenomes</taxon>
    </lineage>
</organism>